<proteinExistence type="predicted"/>
<evidence type="ECO:0000313" key="1">
    <source>
        <dbReference type="EMBL" id="PON33248.1"/>
    </source>
</evidence>
<keyword evidence="2" id="KW-1185">Reference proteome</keyword>
<name>A0A2P5A9M8_PARAD</name>
<reference evidence="2" key="1">
    <citation type="submission" date="2016-06" db="EMBL/GenBank/DDBJ databases">
        <title>Parallel loss of symbiosis genes in relatives of nitrogen-fixing non-legume Parasponia.</title>
        <authorList>
            <person name="Van Velzen R."/>
            <person name="Holmer R."/>
            <person name="Bu F."/>
            <person name="Rutten L."/>
            <person name="Van Zeijl A."/>
            <person name="Liu W."/>
            <person name="Santuari L."/>
            <person name="Cao Q."/>
            <person name="Sharma T."/>
            <person name="Shen D."/>
            <person name="Roswanjaya Y."/>
            <person name="Wardhani T."/>
            <person name="Kalhor M.S."/>
            <person name="Jansen J."/>
            <person name="Van den Hoogen J."/>
            <person name="Gungor B."/>
            <person name="Hartog M."/>
            <person name="Hontelez J."/>
            <person name="Verver J."/>
            <person name="Yang W.-C."/>
            <person name="Schijlen E."/>
            <person name="Repin R."/>
            <person name="Schilthuizen M."/>
            <person name="Schranz E."/>
            <person name="Heidstra R."/>
            <person name="Miyata K."/>
            <person name="Fedorova E."/>
            <person name="Kohlen W."/>
            <person name="Bisseling T."/>
            <person name="Smit S."/>
            <person name="Geurts R."/>
        </authorList>
    </citation>
    <scope>NUCLEOTIDE SEQUENCE [LARGE SCALE GENOMIC DNA]</scope>
    <source>
        <strain evidence="2">cv. WU1-14</strain>
    </source>
</reference>
<dbReference type="EMBL" id="JXTB01000744">
    <property type="protein sequence ID" value="PON33248.1"/>
    <property type="molecule type" value="Genomic_DNA"/>
</dbReference>
<protein>
    <submittedName>
        <fullName evidence="1">Uncharacterized protein</fullName>
    </submittedName>
</protein>
<gene>
    <name evidence="1" type="ORF">PanWU01x14_354420</name>
</gene>
<accession>A0A2P5A9M8</accession>
<comment type="caution">
    <text evidence="1">The sequence shown here is derived from an EMBL/GenBank/DDBJ whole genome shotgun (WGS) entry which is preliminary data.</text>
</comment>
<sequence length="81" mass="9145">MGPSSNSGTAMRDYRPDGRASPIAKIVREHQEQLLEELWLALYGETLKCTAPDYAKMISLIVLPLWRLHLPHMPHMFSGGL</sequence>
<dbReference type="AlphaFoldDB" id="A0A2P5A9M8"/>
<dbReference type="Proteomes" id="UP000237105">
    <property type="component" value="Unassembled WGS sequence"/>
</dbReference>
<organism evidence="1 2">
    <name type="scientific">Parasponia andersonii</name>
    <name type="common">Sponia andersonii</name>
    <dbReference type="NCBI Taxonomy" id="3476"/>
    <lineage>
        <taxon>Eukaryota</taxon>
        <taxon>Viridiplantae</taxon>
        <taxon>Streptophyta</taxon>
        <taxon>Embryophyta</taxon>
        <taxon>Tracheophyta</taxon>
        <taxon>Spermatophyta</taxon>
        <taxon>Magnoliopsida</taxon>
        <taxon>eudicotyledons</taxon>
        <taxon>Gunneridae</taxon>
        <taxon>Pentapetalae</taxon>
        <taxon>rosids</taxon>
        <taxon>fabids</taxon>
        <taxon>Rosales</taxon>
        <taxon>Cannabaceae</taxon>
        <taxon>Parasponia</taxon>
    </lineage>
</organism>
<evidence type="ECO:0000313" key="2">
    <source>
        <dbReference type="Proteomes" id="UP000237105"/>
    </source>
</evidence>